<dbReference type="AlphaFoldDB" id="A0A2H0UDP9"/>
<evidence type="ECO:0000313" key="2">
    <source>
        <dbReference type="Proteomes" id="UP000229344"/>
    </source>
</evidence>
<comment type="caution">
    <text evidence="1">The sequence shown here is derived from an EMBL/GenBank/DDBJ whole genome shotgun (WGS) entry which is preliminary data.</text>
</comment>
<organism evidence="1 2">
    <name type="scientific">Candidatus Kaiserbacteria bacterium CG10_big_fil_rev_8_21_14_0_10_47_16</name>
    <dbReference type="NCBI Taxonomy" id="1974608"/>
    <lineage>
        <taxon>Bacteria</taxon>
        <taxon>Candidatus Kaiseribacteriota</taxon>
    </lineage>
</organism>
<sequence>MERIMSRYPIKAQVKVIWTHGDEERRIVTFEGKPIPLIVLSANKFFFIHIARHIYRNLGYPGSIDFDHFIAAIDDISDEVFEIKFSFPITLRSVRT</sequence>
<gene>
    <name evidence="1" type="ORF">COU16_02780</name>
</gene>
<dbReference type="EMBL" id="PFBI01000006">
    <property type="protein sequence ID" value="PIR84480.1"/>
    <property type="molecule type" value="Genomic_DNA"/>
</dbReference>
<evidence type="ECO:0000313" key="1">
    <source>
        <dbReference type="EMBL" id="PIR84480.1"/>
    </source>
</evidence>
<protein>
    <submittedName>
        <fullName evidence="1">Uncharacterized protein</fullName>
    </submittedName>
</protein>
<proteinExistence type="predicted"/>
<dbReference type="Proteomes" id="UP000229344">
    <property type="component" value="Unassembled WGS sequence"/>
</dbReference>
<name>A0A2H0UDP9_9BACT</name>
<reference evidence="2" key="1">
    <citation type="submission" date="2017-09" db="EMBL/GenBank/DDBJ databases">
        <title>Depth-based differentiation of microbial function through sediment-hosted aquifers and enrichment of novel symbionts in the deep terrestrial subsurface.</title>
        <authorList>
            <person name="Probst A.J."/>
            <person name="Ladd B."/>
            <person name="Jarett J.K."/>
            <person name="Geller-Mcgrath D.E."/>
            <person name="Sieber C.M.K."/>
            <person name="Emerson J.B."/>
            <person name="Anantharaman K."/>
            <person name="Thomas B.C."/>
            <person name="Malmstrom R."/>
            <person name="Stieglmeier M."/>
            <person name="Klingl A."/>
            <person name="Woyke T."/>
            <person name="Ryan C.M."/>
            <person name="Banfield J.F."/>
        </authorList>
    </citation>
    <scope>NUCLEOTIDE SEQUENCE [LARGE SCALE GENOMIC DNA]</scope>
</reference>
<accession>A0A2H0UDP9</accession>